<keyword evidence="11 17" id="KW-0648">Protein biosynthesis</keyword>
<dbReference type="GO" id="GO:0005737">
    <property type="term" value="C:cytoplasm"/>
    <property type="evidence" value="ECO:0007669"/>
    <property type="project" value="UniProtKB-SubCell"/>
</dbReference>
<reference evidence="21" key="1">
    <citation type="submission" date="2013-12" db="EMBL/GenBank/DDBJ databases">
        <title>The Genome Sequence of Aphanomyces invadans NJM9701.</title>
        <authorList>
            <consortium name="The Broad Institute Genomics Platform"/>
            <person name="Russ C."/>
            <person name="Tyler B."/>
            <person name="van West P."/>
            <person name="Dieguez-Uribeondo J."/>
            <person name="Young S.K."/>
            <person name="Zeng Q."/>
            <person name="Gargeya S."/>
            <person name="Fitzgerald M."/>
            <person name="Abouelleil A."/>
            <person name="Alvarado L."/>
            <person name="Chapman S.B."/>
            <person name="Gainer-Dewar J."/>
            <person name="Goldberg J."/>
            <person name="Griggs A."/>
            <person name="Gujja S."/>
            <person name="Hansen M."/>
            <person name="Howarth C."/>
            <person name="Imamovic A."/>
            <person name="Ireland A."/>
            <person name="Larimer J."/>
            <person name="McCowan C."/>
            <person name="Murphy C."/>
            <person name="Pearson M."/>
            <person name="Poon T.W."/>
            <person name="Priest M."/>
            <person name="Roberts A."/>
            <person name="Saif S."/>
            <person name="Shea T."/>
            <person name="Sykes S."/>
            <person name="Wortman J."/>
            <person name="Nusbaum C."/>
            <person name="Birren B."/>
        </authorList>
    </citation>
    <scope>NUCLEOTIDE SEQUENCE [LARGE SCALE GENOMIC DNA]</scope>
    <source>
        <strain evidence="21">NJM9701</strain>
    </source>
</reference>
<dbReference type="SUPFAM" id="SSF53383">
    <property type="entry name" value="PLP-dependent transferases"/>
    <property type="match status" value="1"/>
</dbReference>
<gene>
    <name evidence="21" type="ORF">H310_01258</name>
</gene>
<dbReference type="STRING" id="157072.A0A024UQK2"/>
<dbReference type="AlphaFoldDB" id="A0A024UQK2"/>
<comment type="cofactor">
    <cofactor evidence="1 17 19">
        <name>pyridoxal 5'-phosphate</name>
        <dbReference type="ChEBI" id="CHEBI:597326"/>
    </cofactor>
</comment>
<evidence type="ECO:0000256" key="12">
    <source>
        <dbReference type="ARBA" id="ARBA00023266"/>
    </source>
</evidence>
<comment type="pathway">
    <text evidence="3 17">Aminoacyl-tRNA biosynthesis; selenocysteinyl-tRNA(Sec) biosynthesis; selenocysteinyl-tRNA(Sec) from L-seryl-tRNA(Sec) (archaeal/eukaryal route): step 2/2.</text>
</comment>
<keyword evidence="10 17" id="KW-0663">Pyridoxal phosphate</keyword>
<evidence type="ECO:0000256" key="8">
    <source>
        <dbReference type="ARBA" id="ARBA00022679"/>
    </source>
</evidence>
<proteinExistence type="inferred from homology"/>
<organism evidence="21">
    <name type="scientific">Aphanomyces invadans</name>
    <dbReference type="NCBI Taxonomy" id="157072"/>
    <lineage>
        <taxon>Eukaryota</taxon>
        <taxon>Sar</taxon>
        <taxon>Stramenopiles</taxon>
        <taxon>Oomycota</taxon>
        <taxon>Saprolegniomycetes</taxon>
        <taxon>Saprolegniales</taxon>
        <taxon>Verrucalvaceae</taxon>
        <taxon>Aphanomyces</taxon>
    </lineage>
</organism>
<feature type="binding site" evidence="18">
    <location>
        <position position="106"/>
    </location>
    <ligand>
        <name>substrate</name>
    </ligand>
</feature>
<name>A0A024UQK2_9STRA</name>
<evidence type="ECO:0000256" key="14">
    <source>
        <dbReference type="ARBA" id="ARBA00032048"/>
    </source>
</evidence>
<feature type="binding site" evidence="18">
    <location>
        <position position="76"/>
    </location>
    <ligand>
        <name>pyridoxal 5'-phosphate</name>
        <dbReference type="ChEBI" id="CHEBI:597326"/>
    </ligand>
</feature>
<dbReference type="eggNOG" id="KOG3843">
    <property type="taxonomic scope" value="Eukaryota"/>
</dbReference>
<dbReference type="PANTHER" id="PTHR12944">
    <property type="entry name" value="SOLUBLE LIVER ANTIGEN/LIVER PANCREAS ANTIGEN"/>
    <property type="match status" value="1"/>
</dbReference>
<dbReference type="InterPro" id="IPR019872">
    <property type="entry name" value="Sec-tRNA_Se_transferase"/>
</dbReference>
<dbReference type="PIRSF" id="PIRSF017689">
    <property type="entry name" value="SepSecS"/>
    <property type="match status" value="1"/>
</dbReference>
<dbReference type="RefSeq" id="XP_008862541.1">
    <property type="nucleotide sequence ID" value="XM_008864319.1"/>
</dbReference>
<dbReference type="GeneID" id="20078308"/>
<dbReference type="Gene3D" id="3.40.640.10">
    <property type="entry name" value="Type I PLP-dependent aspartate aminotransferase-like (Major domain)"/>
    <property type="match status" value="1"/>
</dbReference>
<dbReference type="GO" id="GO:0000049">
    <property type="term" value="F:tRNA binding"/>
    <property type="evidence" value="ECO:0007669"/>
    <property type="project" value="UniProtKB-UniRule"/>
</dbReference>
<keyword evidence="8 17" id="KW-0808">Transferase</keyword>
<dbReference type="UniPathway" id="UPA00906">
    <property type="reaction ID" value="UER00898"/>
</dbReference>
<dbReference type="GO" id="GO:0098621">
    <property type="term" value="F:O-phosphoseryl-tRNA(Sec) selenium transferase activity"/>
    <property type="evidence" value="ECO:0007669"/>
    <property type="project" value="UniProtKB-EC"/>
</dbReference>
<accession>A0A024UQK2</accession>
<evidence type="ECO:0000256" key="18">
    <source>
        <dbReference type="PIRSR" id="PIRSR017689-1"/>
    </source>
</evidence>
<feature type="binding site" evidence="18">
    <location>
        <position position="98"/>
    </location>
    <ligand>
        <name>substrate</name>
    </ligand>
</feature>
<evidence type="ECO:0000256" key="13">
    <source>
        <dbReference type="ARBA" id="ARBA00030669"/>
    </source>
</evidence>
<feature type="binding site" evidence="18">
    <location>
        <position position="319"/>
    </location>
    <ligand>
        <name>substrate</name>
    </ligand>
</feature>
<dbReference type="Pfam" id="PF05889">
    <property type="entry name" value="SepSecS"/>
    <property type="match status" value="1"/>
</dbReference>
<dbReference type="GO" id="GO:0001717">
    <property type="term" value="P:conversion of seryl-tRNAsec to selenocys-tRNAsec"/>
    <property type="evidence" value="ECO:0007669"/>
    <property type="project" value="UniProtKB-UniRule"/>
</dbReference>
<dbReference type="PANTHER" id="PTHR12944:SF2">
    <property type="entry name" value="O-PHOSPHOSERYL-TRNA(SEC) SELENIUM TRANSFERASE"/>
    <property type="match status" value="1"/>
</dbReference>
<feature type="region of interest" description="Disordered" evidence="20">
    <location>
        <begin position="470"/>
        <end position="496"/>
    </location>
</feature>
<evidence type="ECO:0000256" key="2">
    <source>
        <dbReference type="ARBA" id="ARBA00002552"/>
    </source>
</evidence>
<dbReference type="EC" id="2.9.1.2" evidence="5 17"/>
<evidence type="ECO:0000256" key="7">
    <source>
        <dbReference type="ARBA" id="ARBA00022555"/>
    </source>
</evidence>
<evidence type="ECO:0000256" key="17">
    <source>
        <dbReference type="PIRNR" id="PIRNR017689"/>
    </source>
</evidence>
<sequence>MHSAVNQELAAKLVDVAYVRQGNEALKSREKQITSLLAHRRLPEHGWDDLAIQLLLHELAQMDSNNFTHNVGAGEREARVASSLVANRCFHLAHGVGRSGDICAIQPKAAGSSLMVQITNLLVKDMLHVAGIKNAKCAIVLPVATGMAMMLVLLTLQLNARNTGHSTKRYVLWPRIDQKSCFKAMVTAGLEPVVVENVLVGDELRTDLEALEAKINELGADNILCVLSTTSCFAPRGYDRVDEIAQICQRHDVGHVINNAYGVQSSKCTHLVNQAMRTGRVDACVQSTDKNFLVPVGGSILCGPDAELIHDIGKAYPGRASNAPLLDLFMTMLHLGRNGYMTLLADRKALVPYFKDQLAQVAEACGERVLHTPHNDISFGMTLQHGVPSPEATTFLGSMLFSRGVSGTRVVSTTDIKTMAGHEFVGFGAHVASYPSPYLTAACAIGMTKADIDTFAARLRKTLVEFHKTLPRQRELPPSPPDSAMALDDSNDDTFH</sequence>
<keyword evidence="9 17" id="KW-0694">RNA-binding</keyword>
<keyword evidence="7 17" id="KW-0820">tRNA-binding</keyword>
<feature type="site" description="May act as a substrate filter by repelling compounds with a negatively charged alpha-carboxylate" evidence="19">
    <location>
        <position position="75"/>
    </location>
</feature>
<keyword evidence="12 17" id="KW-0711">Selenium</keyword>
<dbReference type="VEuPathDB" id="FungiDB:H310_01258"/>
<evidence type="ECO:0000256" key="9">
    <source>
        <dbReference type="ARBA" id="ARBA00022884"/>
    </source>
</evidence>
<dbReference type="OrthoDB" id="10263545at2759"/>
<evidence type="ECO:0000256" key="11">
    <source>
        <dbReference type="ARBA" id="ARBA00022917"/>
    </source>
</evidence>
<feature type="binding site" evidence="18">
    <location>
        <position position="99"/>
    </location>
    <ligand>
        <name>substrate</name>
    </ligand>
</feature>
<evidence type="ECO:0000313" key="21">
    <source>
        <dbReference type="EMBL" id="ETW08736.1"/>
    </source>
</evidence>
<feature type="binding site" evidence="18">
    <location>
        <position position="468"/>
    </location>
    <ligand>
        <name>tRNA</name>
        <dbReference type="ChEBI" id="CHEBI:17843"/>
    </ligand>
</feature>
<comment type="catalytic activity">
    <reaction evidence="16 17">
        <text>O-phospho-L-seryl-tRNA(Sec) + selenophosphate + H2O = L-selenocysteinyl-tRNA(Sec) + 2 phosphate</text>
        <dbReference type="Rhea" id="RHEA:25041"/>
        <dbReference type="Rhea" id="RHEA-COMP:9743"/>
        <dbReference type="Rhea" id="RHEA-COMP:9947"/>
        <dbReference type="ChEBI" id="CHEBI:15377"/>
        <dbReference type="ChEBI" id="CHEBI:16144"/>
        <dbReference type="ChEBI" id="CHEBI:43474"/>
        <dbReference type="ChEBI" id="CHEBI:78551"/>
        <dbReference type="ChEBI" id="CHEBI:78573"/>
        <dbReference type="EC" id="2.9.1.2"/>
    </reaction>
</comment>
<evidence type="ECO:0000256" key="1">
    <source>
        <dbReference type="ARBA" id="ARBA00001933"/>
    </source>
</evidence>
<feature type="binding site" evidence="18">
    <location>
        <position position="403"/>
    </location>
    <ligand>
        <name>tRNA</name>
        <dbReference type="ChEBI" id="CHEBI:17843"/>
    </ligand>
</feature>
<keyword evidence="17" id="KW-0963">Cytoplasm</keyword>
<dbReference type="NCBIfam" id="TIGR03531">
    <property type="entry name" value="selenium_SpcS"/>
    <property type="match status" value="1"/>
</dbReference>
<comment type="subcellular location">
    <subcellularLocation>
        <location evidence="17">Cytoplasm</location>
    </subcellularLocation>
</comment>
<evidence type="ECO:0000256" key="16">
    <source>
        <dbReference type="ARBA" id="ARBA00048808"/>
    </source>
</evidence>
<evidence type="ECO:0000256" key="20">
    <source>
        <dbReference type="SAM" id="MobiDB-lite"/>
    </source>
</evidence>
<feature type="modified residue" description="N6-(pyridoxal phosphate)lysine" evidence="19">
    <location>
        <position position="290"/>
    </location>
</feature>
<dbReference type="InterPro" id="IPR015424">
    <property type="entry name" value="PyrdxlP-dep_Trfase"/>
</dbReference>
<protein>
    <recommendedName>
        <fullName evidence="6 17">O-phosphoseryl-tRNA(Sec) selenium transferase</fullName>
        <ecNumber evidence="5 17">2.9.1.2</ecNumber>
    </recommendedName>
    <alternativeName>
        <fullName evidence="13 17">Selenocysteine synthase</fullName>
    </alternativeName>
    <alternativeName>
        <fullName evidence="14 17">Selenocysteinyl-tRNA(Sec) synthase</fullName>
    </alternativeName>
    <alternativeName>
        <fullName evidence="15 17">Sep-tRNA:Sec-tRNA synthase</fullName>
    </alternativeName>
</protein>
<evidence type="ECO:0000256" key="10">
    <source>
        <dbReference type="ARBA" id="ARBA00022898"/>
    </source>
</evidence>
<dbReference type="InterPro" id="IPR008829">
    <property type="entry name" value="SepSecS/SepCysS"/>
</dbReference>
<evidence type="ECO:0000256" key="5">
    <source>
        <dbReference type="ARBA" id="ARBA00012464"/>
    </source>
</evidence>
<evidence type="ECO:0000256" key="4">
    <source>
        <dbReference type="ARBA" id="ARBA00007037"/>
    </source>
</evidence>
<dbReference type="InterPro" id="IPR015421">
    <property type="entry name" value="PyrdxlP-dep_Trfase_major"/>
</dbReference>
<evidence type="ECO:0000256" key="15">
    <source>
        <dbReference type="ARBA" id="ARBA00032693"/>
    </source>
</evidence>
<dbReference type="EMBL" id="KI913953">
    <property type="protein sequence ID" value="ETW08736.1"/>
    <property type="molecule type" value="Genomic_DNA"/>
</dbReference>
<feature type="binding site" evidence="18">
    <location>
        <position position="277"/>
    </location>
    <ligand>
        <name>tRNA</name>
        <dbReference type="ChEBI" id="CHEBI:17843"/>
    </ligand>
</feature>
<evidence type="ECO:0000256" key="19">
    <source>
        <dbReference type="PIRSR" id="PIRSR017689-50"/>
    </source>
</evidence>
<dbReference type="GO" id="GO:0001514">
    <property type="term" value="P:selenocysteine incorporation"/>
    <property type="evidence" value="ECO:0007669"/>
    <property type="project" value="TreeGrafter"/>
</dbReference>
<comment type="function">
    <text evidence="2 17">Converts O-phosphoseryl-tRNA(Sec) to selenocysteinyl-tRNA(Sec) required for selenoprotein biosynthesis.</text>
</comment>
<evidence type="ECO:0000256" key="3">
    <source>
        <dbReference type="ARBA" id="ARBA00004822"/>
    </source>
</evidence>
<evidence type="ECO:0000256" key="6">
    <source>
        <dbReference type="ARBA" id="ARBA00021963"/>
    </source>
</evidence>
<comment type="similarity">
    <text evidence="4 17">Belongs to the SepSecS family.</text>
</comment>